<accession>A0A4W5NWZ7</accession>
<dbReference type="Proteomes" id="UP000314982">
    <property type="component" value="Unassembled WGS sequence"/>
</dbReference>
<protein>
    <submittedName>
        <fullName evidence="1">Uncharacterized protein</fullName>
    </submittedName>
</protein>
<evidence type="ECO:0000313" key="1">
    <source>
        <dbReference type="Ensembl" id="ENSHHUP00000054328.1"/>
    </source>
</evidence>
<dbReference type="GO" id="GO:0016020">
    <property type="term" value="C:membrane"/>
    <property type="evidence" value="ECO:0007669"/>
    <property type="project" value="TreeGrafter"/>
</dbReference>
<dbReference type="InterPro" id="IPR035986">
    <property type="entry name" value="PKD_dom_sf"/>
</dbReference>
<dbReference type="Gene3D" id="2.60.40.10">
    <property type="entry name" value="Immunoglobulins"/>
    <property type="match status" value="1"/>
</dbReference>
<dbReference type="PANTHER" id="PTHR12106:SF10">
    <property type="entry name" value="VPS10 DOMAIN-CONTAINING RECEPTOR SORCS3"/>
    <property type="match status" value="1"/>
</dbReference>
<organism evidence="1 2">
    <name type="scientific">Hucho hucho</name>
    <name type="common">huchen</name>
    <dbReference type="NCBI Taxonomy" id="62062"/>
    <lineage>
        <taxon>Eukaryota</taxon>
        <taxon>Metazoa</taxon>
        <taxon>Chordata</taxon>
        <taxon>Craniata</taxon>
        <taxon>Vertebrata</taxon>
        <taxon>Euteleostomi</taxon>
        <taxon>Actinopterygii</taxon>
        <taxon>Neopterygii</taxon>
        <taxon>Teleostei</taxon>
        <taxon>Protacanthopterygii</taxon>
        <taxon>Salmoniformes</taxon>
        <taxon>Salmonidae</taxon>
        <taxon>Salmoninae</taxon>
        <taxon>Hucho</taxon>
    </lineage>
</organism>
<dbReference type="STRING" id="62062.ENSHHUP00000054328"/>
<dbReference type="InterPro" id="IPR013783">
    <property type="entry name" value="Ig-like_fold"/>
</dbReference>
<dbReference type="PANTHER" id="PTHR12106">
    <property type="entry name" value="SORTILIN RELATED"/>
    <property type="match status" value="1"/>
</dbReference>
<dbReference type="SUPFAM" id="SSF49299">
    <property type="entry name" value="PKD domain"/>
    <property type="match status" value="1"/>
</dbReference>
<name>A0A4W5NWZ7_9TELE</name>
<dbReference type="InterPro" id="IPR050310">
    <property type="entry name" value="VPS10-sortilin"/>
</dbReference>
<keyword evidence="2" id="KW-1185">Reference proteome</keyword>
<reference evidence="2" key="1">
    <citation type="submission" date="2018-06" db="EMBL/GenBank/DDBJ databases">
        <title>Genome assembly of Danube salmon.</title>
        <authorList>
            <person name="Macqueen D.J."/>
            <person name="Gundappa M.K."/>
        </authorList>
    </citation>
    <scope>NUCLEOTIDE SEQUENCE [LARGE SCALE GENOMIC DNA]</scope>
</reference>
<reference evidence="1" key="2">
    <citation type="submission" date="2025-08" db="UniProtKB">
        <authorList>
            <consortium name="Ensembl"/>
        </authorList>
    </citation>
    <scope>IDENTIFICATION</scope>
</reference>
<reference evidence="1" key="3">
    <citation type="submission" date="2025-09" db="UniProtKB">
        <authorList>
            <consortium name="Ensembl"/>
        </authorList>
    </citation>
    <scope>IDENTIFICATION</scope>
</reference>
<dbReference type="GeneTree" id="ENSGT01030000234563"/>
<dbReference type="AlphaFoldDB" id="A0A4W5NWZ7"/>
<evidence type="ECO:0000313" key="2">
    <source>
        <dbReference type="Proteomes" id="UP000314982"/>
    </source>
</evidence>
<sequence length="275" mass="30584">MMQPQCWGDSMRTKIQLDSGDGTAVSYTILSWIKEGIRHVYKTAGIFRFSALAENTMGFDTTTMYLHVTCTSPLYIHLFCLNQSLIGEKGWKTTVLWFSWIIIENLCLILLYGSISHTFTSEGMNTVMVQVSSAILQDTKTIAWRQDVGRVIKKALLQVSDQLLVTVFPGVPTAAELFQLPHKNQSEGNKKSEVELEQISEILASALKQNLVEFELKPEARVIIYITQLTASVSQTRHSNVLVLLLSCAPGPPTPFSILVNYLRSGGALAPDTTR</sequence>
<proteinExistence type="predicted"/>
<dbReference type="Ensembl" id="ENSHHUT00000056213.1">
    <property type="protein sequence ID" value="ENSHHUP00000054328.1"/>
    <property type="gene ID" value="ENSHHUG00000032591.1"/>
</dbReference>